<proteinExistence type="predicted"/>
<dbReference type="AlphaFoldDB" id="A0AA38I838"/>
<organism evidence="2 3">
    <name type="scientific">Zophobas morio</name>
    <dbReference type="NCBI Taxonomy" id="2755281"/>
    <lineage>
        <taxon>Eukaryota</taxon>
        <taxon>Metazoa</taxon>
        <taxon>Ecdysozoa</taxon>
        <taxon>Arthropoda</taxon>
        <taxon>Hexapoda</taxon>
        <taxon>Insecta</taxon>
        <taxon>Pterygota</taxon>
        <taxon>Neoptera</taxon>
        <taxon>Endopterygota</taxon>
        <taxon>Coleoptera</taxon>
        <taxon>Polyphaga</taxon>
        <taxon>Cucujiformia</taxon>
        <taxon>Tenebrionidae</taxon>
        <taxon>Zophobas</taxon>
    </lineage>
</organism>
<feature type="region of interest" description="Disordered" evidence="1">
    <location>
        <begin position="89"/>
        <end position="113"/>
    </location>
</feature>
<feature type="compositionally biased region" description="Basic and acidic residues" evidence="1">
    <location>
        <begin position="96"/>
        <end position="113"/>
    </location>
</feature>
<gene>
    <name evidence="2" type="ORF">Zmor_016768</name>
</gene>
<evidence type="ECO:0000313" key="2">
    <source>
        <dbReference type="EMBL" id="KAJ3650686.1"/>
    </source>
</evidence>
<comment type="caution">
    <text evidence="2">The sequence shown here is derived from an EMBL/GenBank/DDBJ whole genome shotgun (WGS) entry which is preliminary data.</text>
</comment>
<evidence type="ECO:0000313" key="3">
    <source>
        <dbReference type="Proteomes" id="UP001168821"/>
    </source>
</evidence>
<evidence type="ECO:0000256" key="1">
    <source>
        <dbReference type="SAM" id="MobiDB-lite"/>
    </source>
</evidence>
<sequence length="113" mass="12954">MRALSQAGCIATLFSFNRGFANGFDLLAGAKLKNDVGEEFTWEYWDYWDYFGLGSGAERRSKARRGLDIREVWVQMQVNVVLYATSDSVVNPPKSEMNKQRETTTGRFSRIDR</sequence>
<reference evidence="2" key="1">
    <citation type="journal article" date="2023" name="G3 (Bethesda)">
        <title>Whole genome assemblies of Zophobas morio and Tenebrio molitor.</title>
        <authorList>
            <person name="Kaur S."/>
            <person name="Stinson S.A."/>
            <person name="diCenzo G.C."/>
        </authorList>
    </citation>
    <scope>NUCLEOTIDE SEQUENCE</scope>
    <source>
        <strain evidence="2">QUZm001</strain>
    </source>
</reference>
<keyword evidence="3" id="KW-1185">Reference proteome</keyword>
<name>A0AA38I838_9CUCU</name>
<protein>
    <submittedName>
        <fullName evidence="2">Uncharacterized protein</fullName>
    </submittedName>
</protein>
<dbReference type="Proteomes" id="UP001168821">
    <property type="component" value="Unassembled WGS sequence"/>
</dbReference>
<dbReference type="EMBL" id="JALNTZ010000005">
    <property type="protein sequence ID" value="KAJ3650686.1"/>
    <property type="molecule type" value="Genomic_DNA"/>
</dbReference>
<accession>A0AA38I838</accession>